<keyword evidence="5" id="KW-0804">Transcription</keyword>
<sequence>MLGRRQIREKVIESLYAYHQNPIQYEVLEKNMFSDIEKIYNLYVYQLNFLVALKDLAEKQIEIGKQKYIKSDADLNPNQKFINNQILKQLEQNTERLNFTSKHKELKWELHDELLVKTFQRIVAGKRYQDYMMEDGHSFEEDQKFIGKLFLRYVAENEDFHDRLEEKEMSWADDLHIGNSMVQKTIGFMKENEPSHTLIRMIKDEDDKSFARKLLWEAIKNWDSAEKKIEERLQNWDLDRVSLMDKIILIAAITEFDFFKATASRIIINEYVEISKVFSTDKSNIFINGILDKYSKDTNRIN</sequence>
<comment type="similarity">
    <text evidence="1">Belongs to the NusB family.</text>
</comment>
<dbReference type="Proteomes" id="UP000215196">
    <property type="component" value="Chromosome 1"/>
</dbReference>
<keyword evidence="7" id="KW-1185">Reference proteome</keyword>
<dbReference type="OrthoDB" id="9787568at2"/>
<name>A0A239XA74_9FLAO</name>
<dbReference type="GO" id="GO:0031564">
    <property type="term" value="P:transcription antitermination"/>
    <property type="evidence" value="ECO:0007669"/>
    <property type="project" value="UniProtKB-KW"/>
</dbReference>
<proteinExistence type="inferred from homology"/>
<evidence type="ECO:0000256" key="4">
    <source>
        <dbReference type="ARBA" id="ARBA00023015"/>
    </source>
</evidence>
<dbReference type="Pfam" id="PF01029">
    <property type="entry name" value="NusB"/>
    <property type="match status" value="1"/>
</dbReference>
<keyword evidence="2" id="KW-0889">Transcription antitermination</keyword>
<dbReference type="InterPro" id="IPR011605">
    <property type="entry name" value="NusB_fam"/>
</dbReference>
<dbReference type="AlphaFoldDB" id="A0A239XA74"/>
<evidence type="ECO:0000256" key="5">
    <source>
        <dbReference type="ARBA" id="ARBA00023163"/>
    </source>
</evidence>
<dbReference type="EMBL" id="LT906465">
    <property type="protein sequence ID" value="SNV43597.1"/>
    <property type="molecule type" value="Genomic_DNA"/>
</dbReference>
<evidence type="ECO:0000256" key="1">
    <source>
        <dbReference type="ARBA" id="ARBA00005952"/>
    </source>
</evidence>
<keyword evidence="4" id="KW-0805">Transcription regulation</keyword>
<evidence type="ECO:0000313" key="7">
    <source>
        <dbReference type="Proteomes" id="UP000215196"/>
    </source>
</evidence>
<keyword evidence="3" id="KW-0694">RNA-binding</keyword>
<dbReference type="GO" id="GO:0005829">
    <property type="term" value="C:cytosol"/>
    <property type="evidence" value="ECO:0007669"/>
    <property type="project" value="TreeGrafter"/>
</dbReference>
<dbReference type="Gene3D" id="1.10.940.10">
    <property type="entry name" value="NusB-like"/>
    <property type="match status" value="1"/>
</dbReference>
<gene>
    <name evidence="6" type="primary">nusB</name>
    <name evidence="6" type="ORF">SAMEA4412677_01280</name>
</gene>
<dbReference type="GO" id="GO:0006353">
    <property type="term" value="P:DNA-templated transcription termination"/>
    <property type="evidence" value="ECO:0007669"/>
    <property type="project" value="InterPro"/>
</dbReference>
<dbReference type="GO" id="GO:0003723">
    <property type="term" value="F:RNA binding"/>
    <property type="evidence" value="ECO:0007669"/>
    <property type="project" value="UniProtKB-KW"/>
</dbReference>
<reference evidence="6 7" key="1">
    <citation type="submission" date="2017-06" db="EMBL/GenBank/DDBJ databases">
        <authorList>
            <consortium name="Pathogen Informatics"/>
        </authorList>
    </citation>
    <scope>NUCLEOTIDE SEQUENCE [LARGE SCALE GENOMIC DNA]</scope>
    <source>
        <strain evidence="6 7">NCTC13490</strain>
    </source>
</reference>
<dbReference type="InterPro" id="IPR035926">
    <property type="entry name" value="NusB-like_sf"/>
</dbReference>
<dbReference type="InterPro" id="IPR006027">
    <property type="entry name" value="NusB_RsmB_TIM44"/>
</dbReference>
<dbReference type="RefSeq" id="WP_095071549.1">
    <property type="nucleotide sequence ID" value="NZ_CP034173.1"/>
</dbReference>
<evidence type="ECO:0000313" key="6">
    <source>
        <dbReference type="EMBL" id="SNV43597.1"/>
    </source>
</evidence>
<evidence type="ECO:0000256" key="3">
    <source>
        <dbReference type="ARBA" id="ARBA00022884"/>
    </source>
</evidence>
<dbReference type="KEGG" id="ctak:4412677_01280"/>
<evidence type="ECO:0000256" key="2">
    <source>
        <dbReference type="ARBA" id="ARBA00022814"/>
    </source>
</evidence>
<protein>
    <submittedName>
        <fullName evidence="6">N utilization substance protein B homolog</fullName>
    </submittedName>
</protein>
<dbReference type="PANTHER" id="PTHR11078:SF3">
    <property type="entry name" value="ANTITERMINATION NUSB DOMAIN-CONTAINING PROTEIN"/>
    <property type="match status" value="1"/>
</dbReference>
<dbReference type="PANTHER" id="PTHR11078">
    <property type="entry name" value="N UTILIZATION SUBSTANCE PROTEIN B-RELATED"/>
    <property type="match status" value="1"/>
</dbReference>
<organism evidence="6 7">
    <name type="scientific">Chryseobacterium taklimakanense</name>
    <dbReference type="NCBI Taxonomy" id="536441"/>
    <lineage>
        <taxon>Bacteria</taxon>
        <taxon>Pseudomonadati</taxon>
        <taxon>Bacteroidota</taxon>
        <taxon>Flavobacteriia</taxon>
        <taxon>Flavobacteriales</taxon>
        <taxon>Weeksellaceae</taxon>
        <taxon>Chryseobacterium group</taxon>
        <taxon>Chryseobacterium</taxon>
    </lineage>
</organism>
<accession>A0A239XA74</accession>
<dbReference type="SUPFAM" id="SSF48013">
    <property type="entry name" value="NusB-like"/>
    <property type="match status" value="1"/>
</dbReference>